<feature type="compositionally biased region" description="Polar residues" evidence="1">
    <location>
        <begin position="168"/>
        <end position="182"/>
    </location>
</feature>
<sequence>MSAPPPSPAGYPPPPAHAKQPLEEPPPAQQSTAASPPPPPNNLPPGVIALIIIVPVLAALLTVLYWRRKVHRRTHLYASRISQPDPHNPNAPHRPGAPRFIIPPGGTGADRPEGQRRADRMWRLMNGINRRPSRSDSVRTLRRPPGHRDDPCPSPAGHRPPAVPPPNYESSTRTPAQSSSTLPAGPSSAQLPPLQPLPALGASFDTQTEPSRAALIPPPPPPPQLPRLTLPSHGPTPQQLSFLGSVATLASLGLPRPPDPHPDTSAPPPAFEAHPSANTLPR</sequence>
<keyword evidence="2" id="KW-0472">Membrane</keyword>
<feature type="transmembrane region" description="Helical" evidence="2">
    <location>
        <begin position="46"/>
        <end position="66"/>
    </location>
</feature>
<proteinExistence type="predicted"/>
<name>A0ABY7CSY8_9BASI</name>
<keyword evidence="2" id="KW-0812">Transmembrane</keyword>
<protein>
    <submittedName>
        <fullName evidence="3">Uncharacterized protein</fullName>
    </submittedName>
</protein>
<feature type="compositionally biased region" description="Pro residues" evidence="1">
    <location>
        <begin position="1"/>
        <end position="16"/>
    </location>
</feature>
<evidence type="ECO:0000313" key="4">
    <source>
        <dbReference type="Proteomes" id="UP001164743"/>
    </source>
</evidence>
<dbReference type="GeneID" id="77813030"/>
<dbReference type="EMBL" id="CP110428">
    <property type="protein sequence ID" value="WAQ87774.1"/>
    <property type="molecule type" value="Genomic_DNA"/>
</dbReference>
<evidence type="ECO:0000313" key="3">
    <source>
        <dbReference type="EMBL" id="WAQ87774.1"/>
    </source>
</evidence>
<evidence type="ECO:0000256" key="1">
    <source>
        <dbReference type="SAM" id="MobiDB-lite"/>
    </source>
</evidence>
<feature type="compositionally biased region" description="Basic and acidic residues" evidence="1">
    <location>
        <begin position="110"/>
        <end position="122"/>
    </location>
</feature>
<feature type="region of interest" description="Disordered" evidence="1">
    <location>
        <begin position="1"/>
        <end position="40"/>
    </location>
</feature>
<organism evidence="3 4">
    <name type="scientific">Puccinia triticina</name>
    <dbReference type="NCBI Taxonomy" id="208348"/>
    <lineage>
        <taxon>Eukaryota</taxon>
        <taxon>Fungi</taxon>
        <taxon>Dikarya</taxon>
        <taxon>Basidiomycota</taxon>
        <taxon>Pucciniomycotina</taxon>
        <taxon>Pucciniomycetes</taxon>
        <taxon>Pucciniales</taxon>
        <taxon>Pucciniaceae</taxon>
        <taxon>Puccinia</taxon>
    </lineage>
</organism>
<feature type="compositionally biased region" description="Pro residues" evidence="1">
    <location>
        <begin position="216"/>
        <end position="225"/>
    </location>
</feature>
<feature type="region of interest" description="Disordered" evidence="1">
    <location>
        <begin position="80"/>
        <end position="282"/>
    </location>
</feature>
<dbReference type="Proteomes" id="UP001164743">
    <property type="component" value="Chromosome 8A"/>
</dbReference>
<dbReference type="RefSeq" id="XP_053023329.1">
    <property type="nucleotide sequence ID" value="XM_053172135.1"/>
</dbReference>
<evidence type="ECO:0000256" key="2">
    <source>
        <dbReference type="SAM" id="Phobius"/>
    </source>
</evidence>
<keyword evidence="2" id="KW-1133">Transmembrane helix</keyword>
<feature type="compositionally biased region" description="Low complexity" evidence="1">
    <location>
        <begin position="185"/>
        <end position="203"/>
    </location>
</feature>
<accession>A0ABY7CSY8</accession>
<keyword evidence="4" id="KW-1185">Reference proteome</keyword>
<gene>
    <name evidence="3" type="ORF">PtA15_8A680</name>
</gene>
<reference evidence="3" key="1">
    <citation type="submission" date="2022-10" db="EMBL/GenBank/DDBJ databases">
        <title>Puccinia triticina Genome sequencing and assembly.</title>
        <authorList>
            <person name="Li C."/>
        </authorList>
    </citation>
    <scope>NUCLEOTIDE SEQUENCE</scope>
    <source>
        <strain evidence="3">Pt15</strain>
    </source>
</reference>